<dbReference type="EMBL" id="JBHLWV010000006">
    <property type="protein sequence ID" value="MFC0313582.1"/>
    <property type="molecule type" value="Genomic_DNA"/>
</dbReference>
<evidence type="ECO:0000313" key="3">
    <source>
        <dbReference type="Proteomes" id="UP001589783"/>
    </source>
</evidence>
<dbReference type="Proteomes" id="UP001589783">
    <property type="component" value="Unassembled WGS sequence"/>
</dbReference>
<gene>
    <name evidence="2" type="ORF">ACFFJD_01780</name>
</gene>
<evidence type="ECO:0000256" key="1">
    <source>
        <dbReference type="SAM" id="SignalP"/>
    </source>
</evidence>
<dbReference type="RefSeq" id="WP_382360030.1">
    <property type="nucleotide sequence ID" value="NZ_JBHLWV010000006.1"/>
</dbReference>
<proteinExistence type="predicted"/>
<accession>A0ABV6H4R3</accession>
<name>A0ABV6H4R3_9ACTN</name>
<feature type="signal peptide" evidence="1">
    <location>
        <begin position="1"/>
        <end position="25"/>
    </location>
</feature>
<sequence length="154" mass="16997">MKKFKTILLLLSVVGLLATSVATVAGTGRAEARWQETPRIGVMGEEVWTVGDNGRCRGSMHVGLQNDPRKPGWVQLTLRSHGFTSNKCKATVKFVYHNTFAPFNHERFFRIEGTKRRGAVIAQKRFFIGSGVDLVSVSTLNPASKGVSYYIAIP</sequence>
<organism evidence="2 3">
    <name type="scientific">Gordonia phosphorivorans</name>
    <dbReference type="NCBI Taxonomy" id="1056982"/>
    <lineage>
        <taxon>Bacteria</taxon>
        <taxon>Bacillati</taxon>
        <taxon>Actinomycetota</taxon>
        <taxon>Actinomycetes</taxon>
        <taxon>Mycobacteriales</taxon>
        <taxon>Gordoniaceae</taxon>
        <taxon>Gordonia</taxon>
    </lineage>
</organism>
<feature type="chain" id="PRO_5045612347" evidence="1">
    <location>
        <begin position="26"/>
        <end position="154"/>
    </location>
</feature>
<comment type="caution">
    <text evidence="2">The sequence shown here is derived from an EMBL/GenBank/DDBJ whole genome shotgun (WGS) entry which is preliminary data.</text>
</comment>
<keyword evidence="1" id="KW-0732">Signal</keyword>
<reference evidence="2 3" key="1">
    <citation type="submission" date="2024-09" db="EMBL/GenBank/DDBJ databases">
        <authorList>
            <person name="Sun Q."/>
            <person name="Mori K."/>
        </authorList>
    </citation>
    <scope>NUCLEOTIDE SEQUENCE [LARGE SCALE GENOMIC DNA]</scope>
    <source>
        <strain evidence="2 3">CCM 7957</strain>
    </source>
</reference>
<evidence type="ECO:0000313" key="2">
    <source>
        <dbReference type="EMBL" id="MFC0313582.1"/>
    </source>
</evidence>
<protein>
    <submittedName>
        <fullName evidence="2">Uncharacterized protein</fullName>
    </submittedName>
</protein>
<keyword evidence="3" id="KW-1185">Reference proteome</keyword>